<sequence length="52" mass="5284">MNDDTMVGPGAHEVTATESAARGEVAEAQVFALLAIASAINRLADAVESRGV</sequence>
<dbReference type="Proteomes" id="UP001597168">
    <property type="component" value="Unassembled WGS sequence"/>
</dbReference>
<comment type="caution">
    <text evidence="1">The sequence shown here is derived from an EMBL/GenBank/DDBJ whole genome shotgun (WGS) entry which is preliminary data.</text>
</comment>
<name>A0ABW3QQ63_9PSEU</name>
<organism evidence="1 2">
    <name type="scientific">Saccharothrix hoggarensis</name>
    <dbReference type="NCBI Taxonomy" id="913853"/>
    <lineage>
        <taxon>Bacteria</taxon>
        <taxon>Bacillati</taxon>
        <taxon>Actinomycetota</taxon>
        <taxon>Actinomycetes</taxon>
        <taxon>Pseudonocardiales</taxon>
        <taxon>Pseudonocardiaceae</taxon>
        <taxon>Saccharothrix</taxon>
    </lineage>
</organism>
<accession>A0ABW3QQ63</accession>
<dbReference type="EMBL" id="JBHTLK010000023">
    <property type="protein sequence ID" value="MFD1146953.1"/>
    <property type="molecule type" value="Genomic_DNA"/>
</dbReference>
<evidence type="ECO:0008006" key="3">
    <source>
        <dbReference type="Google" id="ProtNLM"/>
    </source>
</evidence>
<protein>
    <recommendedName>
        <fullName evidence="3">MarR family transcriptional regulator</fullName>
    </recommendedName>
</protein>
<proteinExistence type="predicted"/>
<reference evidence="2" key="1">
    <citation type="journal article" date="2019" name="Int. J. Syst. Evol. Microbiol.">
        <title>The Global Catalogue of Microorganisms (GCM) 10K type strain sequencing project: providing services to taxonomists for standard genome sequencing and annotation.</title>
        <authorList>
            <consortium name="The Broad Institute Genomics Platform"/>
            <consortium name="The Broad Institute Genome Sequencing Center for Infectious Disease"/>
            <person name="Wu L."/>
            <person name="Ma J."/>
        </authorList>
    </citation>
    <scope>NUCLEOTIDE SEQUENCE [LARGE SCALE GENOMIC DNA]</scope>
    <source>
        <strain evidence="2">CCUG 60214</strain>
    </source>
</reference>
<dbReference type="RefSeq" id="WP_380721593.1">
    <property type="nucleotide sequence ID" value="NZ_JBHTLK010000023.1"/>
</dbReference>
<evidence type="ECO:0000313" key="2">
    <source>
        <dbReference type="Proteomes" id="UP001597168"/>
    </source>
</evidence>
<evidence type="ECO:0000313" key="1">
    <source>
        <dbReference type="EMBL" id="MFD1146953.1"/>
    </source>
</evidence>
<gene>
    <name evidence="1" type="ORF">ACFQ3T_07440</name>
</gene>
<keyword evidence="2" id="KW-1185">Reference proteome</keyword>